<protein>
    <submittedName>
        <fullName evidence="2">ENV1 protein</fullName>
    </submittedName>
</protein>
<dbReference type="EMBL" id="WEKY01011019">
    <property type="protein sequence ID" value="NWI37609.1"/>
    <property type="molecule type" value="Genomic_DNA"/>
</dbReference>
<sequence>KRHLCNDTLVAPNKTQGKWVIPGQNARWICSRTRLTPCISLDVFNSSSEYCIQVLVLLRILFHQEAEVLDQIEATDNRRVKREPISAITIPTLLGIGAAGGGTGIASLVQQQQGLHSLRVAVDEDLERIEKSILALEKSLTSLSEVVLQNRRGMDLLFFQQGGLCVALGEECCIYADHMGVVRDTMTKLREGLERRRKEREQQQSWYESWFSHSPWLTTLLSTIAGPLMLVIIGLTFGPCIINKVIAIAKSRLEAAHLLLIRQKYQQVGEEDTPMLEAARQVVRKFDEQNGEKR</sequence>
<dbReference type="PANTHER" id="PTHR10424">
    <property type="entry name" value="VIRAL ENVELOPE PROTEIN"/>
    <property type="match status" value="1"/>
</dbReference>
<accession>A0A851AWD5</accession>
<organism evidence="2 3">
    <name type="scientific">Picathartes gymnocephalus</name>
    <name type="common">White-necked rockfowl</name>
    <dbReference type="NCBI Taxonomy" id="175131"/>
    <lineage>
        <taxon>Eukaryota</taxon>
        <taxon>Metazoa</taxon>
        <taxon>Chordata</taxon>
        <taxon>Craniata</taxon>
        <taxon>Vertebrata</taxon>
        <taxon>Euteleostomi</taxon>
        <taxon>Archelosauria</taxon>
        <taxon>Archosauria</taxon>
        <taxon>Dinosauria</taxon>
        <taxon>Saurischia</taxon>
        <taxon>Theropoda</taxon>
        <taxon>Coelurosauria</taxon>
        <taxon>Aves</taxon>
        <taxon>Neognathae</taxon>
        <taxon>Neoaves</taxon>
        <taxon>Telluraves</taxon>
        <taxon>Australaves</taxon>
        <taxon>Passeriformes</taxon>
        <taxon>Picathartidae</taxon>
        <taxon>Picathartes</taxon>
    </lineage>
</organism>
<keyword evidence="1" id="KW-1133">Transmembrane helix</keyword>
<dbReference type="SUPFAM" id="SSF58069">
    <property type="entry name" value="Virus ectodomain"/>
    <property type="match status" value="1"/>
</dbReference>
<dbReference type="Gene3D" id="1.10.287.210">
    <property type="match status" value="1"/>
</dbReference>
<feature type="transmembrane region" description="Helical" evidence="1">
    <location>
        <begin position="216"/>
        <end position="242"/>
    </location>
</feature>
<comment type="caution">
    <text evidence="2">The sequence shown here is derived from an EMBL/GenBank/DDBJ whole genome shotgun (WGS) entry which is preliminary data.</text>
</comment>
<evidence type="ECO:0000256" key="1">
    <source>
        <dbReference type="SAM" id="Phobius"/>
    </source>
</evidence>
<keyword evidence="1" id="KW-0472">Membrane</keyword>
<proteinExistence type="predicted"/>
<dbReference type="InterPro" id="IPR018154">
    <property type="entry name" value="TLV/ENV_coat_polyprotein"/>
</dbReference>
<dbReference type="OrthoDB" id="9633697at2759"/>
<evidence type="ECO:0000313" key="3">
    <source>
        <dbReference type="Proteomes" id="UP000631391"/>
    </source>
</evidence>
<dbReference type="Proteomes" id="UP000631391">
    <property type="component" value="Unassembled WGS sequence"/>
</dbReference>
<dbReference type="AlphaFoldDB" id="A0A851AWD5"/>
<reference evidence="2" key="1">
    <citation type="submission" date="2019-10" db="EMBL/GenBank/DDBJ databases">
        <title>Bird 10,000 Genomes (B10K) Project - Family phase.</title>
        <authorList>
            <person name="Zhang G."/>
        </authorList>
    </citation>
    <scope>NUCLEOTIDE SEQUENCE</scope>
    <source>
        <strain evidence="2">B10K-DU-012-30</strain>
        <tissue evidence="2">Muscle</tissue>
    </source>
</reference>
<keyword evidence="1" id="KW-0812">Transmembrane</keyword>
<feature type="non-terminal residue" evidence="2">
    <location>
        <position position="1"/>
    </location>
</feature>
<gene>
    <name evidence="2" type="primary">Env1_0</name>
    <name evidence="2" type="ORF">PICGYM_R14605</name>
</gene>
<dbReference type="CDD" id="cd09851">
    <property type="entry name" value="HTLV-1-like_HR1-HR2"/>
    <property type="match status" value="1"/>
</dbReference>
<feature type="transmembrane region" description="Helical" evidence="1">
    <location>
        <begin position="88"/>
        <end position="109"/>
    </location>
</feature>
<feature type="non-terminal residue" evidence="2">
    <location>
        <position position="294"/>
    </location>
</feature>
<dbReference type="PANTHER" id="PTHR10424:SF82">
    <property type="entry name" value="ENVELOPE GLYCOPROTEIN-RELATED"/>
    <property type="match status" value="1"/>
</dbReference>
<dbReference type="Pfam" id="PF00429">
    <property type="entry name" value="TLV_coat"/>
    <property type="match status" value="1"/>
</dbReference>
<evidence type="ECO:0000313" key="2">
    <source>
        <dbReference type="EMBL" id="NWI37609.1"/>
    </source>
</evidence>
<keyword evidence="3" id="KW-1185">Reference proteome</keyword>
<name>A0A851AWD5_PICGY</name>